<dbReference type="EMBL" id="JASSZA010000003">
    <property type="protein sequence ID" value="KAK2115154.1"/>
    <property type="molecule type" value="Genomic_DNA"/>
</dbReference>
<reference evidence="2 3" key="1">
    <citation type="submission" date="2023-05" db="EMBL/GenBank/DDBJ databases">
        <title>B98-5 Cell Line De Novo Hybrid Assembly: An Optical Mapping Approach.</title>
        <authorList>
            <person name="Kananen K."/>
            <person name="Auerbach J.A."/>
            <person name="Kautto E."/>
            <person name="Blachly J.S."/>
        </authorList>
    </citation>
    <scope>NUCLEOTIDE SEQUENCE [LARGE SCALE GENOMIC DNA]</scope>
    <source>
        <strain evidence="2">B95-8</strain>
        <tissue evidence="2">Cell line</tissue>
    </source>
</reference>
<name>A0ABQ9W0I9_SAGOE</name>
<dbReference type="Proteomes" id="UP001266305">
    <property type="component" value="Unassembled WGS sequence"/>
</dbReference>
<organism evidence="2 3">
    <name type="scientific">Saguinus oedipus</name>
    <name type="common">Cotton-top tamarin</name>
    <name type="synonym">Oedipomidas oedipus</name>
    <dbReference type="NCBI Taxonomy" id="9490"/>
    <lineage>
        <taxon>Eukaryota</taxon>
        <taxon>Metazoa</taxon>
        <taxon>Chordata</taxon>
        <taxon>Craniata</taxon>
        <taxon>Vertebrata</taxon>
        <taxon>Euteleostomi</taxon>
        <taxon>Mammalia</taxon>
        <taxon>Eutheria</taxon>
        <taxon>Euarchontoglires</taxon>
        <taxon>Primates</taxon>
        <taxon>Haplorrhini</taxon>
        <taxon>Platyrrhini</taxon>
        <taxon>Cebidae</taxon>
        <taxon>Callitrichinae</taxon>
        <taxon>Saguinus</taxon>
    </lineage>
</organism>
<feature type="region of interest" description="Disordered" evidence="1">
    <location>
        <begin position="1"/>
        <end position="28"/>
    </location>
</feature>
<protein>
    <submittedName>
        <fullName evidence="2">Uncharacterized protein</fullName>
    </submittedName>
</protein>
<proteinExistence type="predicted"/>
<accession>A0ABQ9W0I9</accession>
<keyword evidence="3" id="KW-1185">Reference proteome</keyword>
<evidence type="ECO:0000313" key="3">
    <source>
        <dbReference type="Proteomes" id="UP001266305"/>
    </source>
</evidence>
<evidence type="ECO:0000313" key="2">
    <source>
        <dbReference type="EMBL" id="KAK2115154.1"/>
    </source>
</evidence>
<sequence length="63" mass="6585">MKAEAELQPQLTSALSFPAESSSGTKSAPAPVLNLVLVTLACWNGNGLGWPAEDFTFAGILHE</sequence>
<feature type="compositionally biased region" description="Polar residues" evidence="1">
    <location>
        <begin position="9"/>
        <end position="26"/>
    </location>
</feature>
<comment type="caution">
    <text evidence="2">The sequence shown here is derived from an EMBL/GenBank/DDBJ whole genome shotgun (WGS) entry which is preliminary data.</text>
</comment>
<gene>
    <name evidence="2" type="ORF">P7K49_005780</name>
</gene>
<evidence type="ECO:0000256" key="1">
    <source>
        <dbReference type="SAM" id="MobiDB-lite"/>
    </source>
</evidence>